<dbReference type="Proteomes" id="UP001162060">
    <property type="component" value="Unassembled WGS sequence"/>
</dbReference>
<evidence type="ECO:0000313" key="2">
    <source>
        <dbReference type="Proteomes" id="UP001162060"/>
    </source>
</evidence>
<protein>
    <submittedName>
        <fullName evidence="1">Uncharacterized protein</fullName>
    </submittedName>
</protein>
<gene>
    <name evidence="1" type="ORF">PM001_LOCUS25816</name>
</gene>
<organism evidence="1 2">
    <name type="scientific">Peronospora matthiolae</name>
    <dbReference type="NCBI Taxonomy" id="2874970"/>
    <lineage>
        <taxon>Eukaryota</taxon>
        <taxon>Sar</taxon>
        <taxon>Stramenopiles</taxon>
        <taxon>Oomycota</taxon>
        <taxon>Peronosporomycetes</taxon>
        <taxon>Peronosporales</taxon>
        <taxon>Peronosporaceae</taxon>
        <taxon>Peronospora</taxon>
    </lineage>
</organism>
<accession>A0AAV1V2B3</accession>
<name>A0AAV1V2B3_9STRA</name>
<dbReference type="EMBL" id="CAKLBY020000259">
    <property type="protein sequence ID" value="CAK7940666.1"/>
    <property type="molecule type" value="Genomic_DNA"/>
</dbReference>
<evidence type="ECO:0000313" key="1">
    <source>
        <dbReference type="EMBL" id="CAK7940666.1"/>
    </source>
</evidence>
<dbReference type="AlphaFoldDB" id="A0AAV1V2B3"/>
<proteinExistence type="predicted"/>
<sequence>MPGRGSPRGHSDQRVAQMVQQRKLYVQSNPLD</sequence>
<reference evidence="1" key="1">
    <citation type="submission" date="2024-01" db="EMBL/GenBank/DDBJ databases">
        <authorList>
            <person name="Webb A."/>
        </authorList>
    </citation>
    <scope>NUCLEOTIDE SEQUENCE</scope>
    <source>
        <strain evidence="1">Pm1</strain>
    </source>
</reference>
<comment type="caution">
    <text evidence="1">The sequence shown here is derived from an EMBL/GenBank/DDBJ whole genome shotgun (WGS) entry which is preliminary data.</text>
</comment>